<dbReference type="GO" id="GO:0051015">
    <property type="term" value="F:actin filament binding"/>
    <property type="evidence" value="ECO:0007669"/>
    <property type="project" value="TreeGrafter"/>
</dbReference>
<comment type="subcellular location">
    <subcellularLocation>
        <location evidence="1">Cytoplasm</location>
        <location evidence="1">Cytoskeleton</location>
    </subcellularLocation>
</comment>
<feature type="compositionally biased region" description="Polar residues" evidence="5">
    <location>
        <begin position="664"/>
        <end position="674"/>
    </location>
</feature>
<gene>
    <name evidence="8" type="ORF">MNOR_LOCUS22517</name>
</gene>
<evidence type="ECO:0000259" key="6">
    <source>
        <dbReference type="PROSITE" id="PS50021"/>
    </source>
</evidence>
<evidence type="ECO:0000256" key="5">
    <source>
        <dbReference type="SAM" id="MobiDB-lite"/>
    </source>
</evidence>
<dbReference type="GO" id="GO:0005884">
    <property type="term" value="C:actin filament"/>
    <property type="evidence" value="ECO:0007669"/>
    <property type="project" value="TreeGrafter"/>
</dbReference>
<proteinExistence type="inferred from homology"/>
<dbReference type="InterPro" id="IPR036872">
    <property type="entry name" value="CH_dom_sf"/>
</dbReference>
<reference evidence="8 9" key="1">
    <citation type="submission" date="2024-05" db="EMBL/GenBank/DDBJ databases">
        <authorList>
            <person name="Wallberg A."/>
        </authorList>
    </citation>
    <scope>NUCLEOTIDE SEQUENCE [LARGE SCALE GENOMIC DNA]</scope>
</reference>
<feature type="compositionally biased region" description="Polar residues" evidence="5">
    <location>
        <begin position="507"/>
        <end position="523"/>
    </location>
</feature>
<evidence type="ECO:0000256" key="4">
    <source>
        <dbReference type="ARBA" id="ARBA00038441"/>
    </source>
</evidence>
<feature type="compositionally biased region" description="Basic and acidic residues" evidence="5">
    <location>
        <begin position="675"/>
        <end position="686"/>
    </location>
</feature>
<feature type="compositionally biased region" description="Polar residues" evidence="5">
    <location>
        <begin position="472"/>
        <end position="481"/>
    </location>
</feature>
<accession>A0AAV2R9U9</accession>
<dbReference type="SMART" id="SM00033">
    <property type="entry name" value="CH"/>
    <property type="match status" value="1"/>
</dbReference>
<dbReference type="Gene3D" id="1.10.418.10">
    <property type="entry name" value="Calponin-like domain"/>
    <property type="match status" value="1"/>
</dbReference>
<dbReference type="Gene3D" id="3.30.920.20">
    <property type="entry name" value="Gas2-like domain"/>
    <property type="match status" value="1"/>
</dbReference>
<keyword evidence="9" id="KW-1185">Reference proteome</keyword>
<organism evidence="8 9">
    <name type="scientific">Meganyctiphanes norvegica</name>
    <name type="common">Northern krill</name>
    <name type="synonym">Thysanopoda norvegica</name>
    <dbReference type="NCBI Taxonomy" id="48144"/>
    <lineage>
        <taxon>Eukaryota</taxon>
        <taxon>Metazoa</taxon>
        <taxon>Ecdysozoa</taxon>
        <taxon>Arthropoda</taxon>
        <taxon>Crustacea</taxon>
        <taxon>Multicrustacea</taxon>
        <taxon>Malacostraca</taxon>
        <taxon>Eumalacostraca</taxon>
        <taxon>Eucarida</taxon>
        <taxon>Euphausiacea</taxon>
        <taxon>Euphausiidae</taxon>
        <taxon>Meganyctiphanes</taxon>
    </lineage>
</organism>
<dbReference type="InterPro" id="IPR003108">
    <property type="entry name" value="GAR_dom"/>
</dbReference>
<evidence type="ECO:0008006" key="10">
    <source>
        <dbReference type="Google" id="ProtNLM"/>
    </source>
</evidence>
<dbReference type="EMBL" id="CAXKWB010019041">
    <property type="protein sequence ID" value="CAL4121635.1"/>
    <property type="molecule type" value="Genomic_DNA"/>
</dbReference>
<protein>
    <recommendedName>
        <fullName evidence="10">GAS2-like protein 1</fullName>
    </recommendedName>
</protein>
<feature type="compositionally biased region" description="Polar residues" evidence="5">
    <location>
        <begin position="811"/>
        <end position="822"/>
    </location>
</feature>
<feature type="compositionally biased region" description="Polar residues" evidence="5">
    <location>
        <begin position="726"/>
        <end position="736"/>
    </location>
</feature>
<dbReference type="GO" id="GO:0005737">
    <property type="term" value="C:cytoplasm"/>
    <property type="evidence" value="ECO:0007669"/>
    <property type="project" value="TreeGrafter"/>
</dbReference>
<dbReference type="GO" id="GO:0051764">
    <property type="term" value="P:actin crosslink formation"/>
    <property type="evidence" value="ECO:0007669"/>
    <property type="project" value="TreeGrafter"/>
</dbReference>
<sequence>MSQTDLHKPSSSPAPTMNGHHHNTSLQEDQPDGEKDNILMLERRSFKPFKTSEEYLYAMKEDLAEWLHNLYALEINVDNFFEVLETGQELCLHSNNVRRTAEEHKATLGEAEAAKLAMSHSPRRTSFTKWDIPNYDVVFRSDVAPGSFFARDNVHNFITWCRDLGIMEVLLFETDDLVLRKNEKHVILSLLEVARRGARFGVAAPLLIQMEVEIDREVEREVEIEQRRGAGSTCSDGDTGWDTDVEDLSPEPPKLFYGPQAQVITNDLRSLDEMVRDLVERCTCPLQFPMIKVSDGKYRIGDTRVLIFVRILRNHVMVRVGGGWDTLEHYLDKHDPCRCKAGHRTTISSRVGFKTSSGYERTLSSVTYERCEEGSPLQTRKLGTTGRHSSGILRRDSSDSIKSGGNIRHRSESPAGRESQFARTGSGRFLNSPRSSLAGGLREDIISRNNNDSEKTGWCDSSSEVSDEGYKSQGQSNQHSTLPRYRKPTPKKMELDSLDPHERPESVMTQLSSEGSTMSTEDVGNTPPRSPTHLNKTSNPLSDTTNTWNHSPSKSRSSTNIKAPTPKSKIPYMESLRNIQSNNKKTKKTSIPDEPSNKVHHPHAWGAGPGQKEKQRRNSVGSGQTLSRSRSATSEGGLMTLTRDSPAVCVNRSPAHRRTGSSGGDNNKGSWSGRTSKERPTMHADMFRPPAPRNCRSASASPATTRRRFGSSAPATPIMRSPKRSAPSSTITSPTRTGPVLDQLADLEPDENTLLCIKDIYDSLRAKVSESLAAEGKSLPPELNHDYTSSWINAHSPSGSKSLEHTKTHSKTNSNTHLNLSSPGVKASPRKDGGASRIPKPTFFSPRQT</sequence>
<dbReference type="SUPFAM" id="SSF143575">
    <property type="entry name" value="GAS2 domain-like"/>
    <property type="match status" value="1"/>
</dbReference>
<feature type="region of interest" description="Disordered" evidence="5">
    <location>
        <begin position="370"/>
        <end position="739"/>
    </location>
</feature>
<dbReference type="Pfam" id="PF02187">
    <property type="entry name" value="GAS2"/>
    <property type="match status" value="1"/>
</dbReference>
<evidence type="ECO:0000313" key="8">
    <source>
        <dbReference type="EMBL" id="CAL4121635.1"/>
    </source>
</evidence>
<dbReference type="GO" id="GO:0008017">
    <property type="term" value="F:microtubule binding"/>
    <property type="evidence" value="ECO:0007669"/>
    <property type="project" value="InterPro"/>
</dbReference>
<comment type="caution">
    <text evidence="8">The sequence shown here is derived from an EMBL/GenBank/DDBJ whole genome shotgun (WGS) entry which is preliminary data.</text>
</comment>
<feature type="compositionally biased region" description="Basic and acidic residues" evidence="5">
    <location>
        <begin position="441"/>
        <end position="457"/>
    </location>
</feature>
<evidence type="ECO:0000256" key="1">
    <source>
        <dbReference type="ARBA" id="ARBA00004245"/>
    </source>
</evidence>
<evidence type="ECO:0000256" key="3">
    <source>
        <dbReference type="ARBA" id="ARBA00023212"/>
    </source>
</evidence>
<dbReference type="PANTHER" id="PTHR46756">
    <property type="entry name" value="TRANSGELIN"/>
    <property type="match status" value="1"/>
</dbReference>
<evidence type="ECO:0000256" key="2">
    <source>
        <dbReference type="ARBA" id="ARBA00022490"/>
    </source>
</evidence>
<dbReference type="GO" id="GO:0031110">
    <property type="term" value="P:regulation of microtubule polymerization or depolymerization"/>
    <property type="evidence" value="ECO:0007669"/>
    <property type="project" value="TreeGrafter"/>
</dbReference>
<dbReference type="SMART" id="SM00243">
    <property type="entry name" value="GAS2"/>
    <property type="match status" value="1"/>
</dbReference>
<dbReference type="Proteomes" id="UP001497623">
    <property type="component" value="Unassembled WGS sequence"/>
</dbReference>
<dbReference type="Pfam" id="PF00307">
    <property type="entry name" value="CH"/>
    <property type="match status" value="1"/>
</dbReference>
<feature type="compositionally biased region" description="Polar residues" evidence="5">
    <location>
        <begin position="532"/>
        <end position="562"/>
    </location>
</feature>
<feature type="region of interest" description="Disordered" evidence="5">
    <location>
        <begin position="1"/>
        <end position="33"/>
    </location>
</feature>
<dbReference type="GO" id="GO:0001725">
    <property type="term" value="C:stress fiber"/>
    <property type="evidence" value="ECO:0007669"/>
    <property type="project" value="TreeGrafter"/>
</dbReference>
<keyword evidence="3" id="KW-0206">Cytoskeleton</keyword>
<feature type="region of interest" description="Disordered" evidence="5">
    <location>
        <begin position="790"/>
        <end position="849"/>
    </location>
</feature>
<dbReference type="PANTHER" id="PTHR46756:SF18">
    <property type="entry name" value="GAS2-LIKE PROTEIN PICKLED EGGS"/>
    <property type="match status" value="1"/>
</dbReference>
<feature type="compositionally biased region" description="Polar residues" evidence="5">
    <location>
        <begin position="618"/>
        <end position="634"/>
    </location>
</feature>
<evidence type="ECO:0000313" key="9">
    <source>
        <dbReference type="Proteomes" id="UP001497623"/>
    </source>
</evidence>
<dbReference type="PROSITE" id="PS50021">
    <property type="entry name" value="CH"/>
    <property type="match status" value="1"/>
</dbReference>
<feature type="compositionally biased region" description="Basic and acidic residues" evidence="5">
    <location>
        <begin position="491"/>
        <end position="505"/>
    </location>
</feature>
<comment type="similarity">
    <text evidence="4">Belongs to the GAS2 family.</text>
</comment>
<dbReference type="GO" id="GO:0008093">
    <property type="term" value="F:cytoskeletal anchor activity"/>
    <property type="evidence" value="ECO:0007669"/>
    <property type="project" value="TreeGrafter"/>
</dbReference>
<feature type="compositionally biased region" description="Polar residues" evidence="5">
    <location>
        <begin position="376"/>
        <end position="388"/>
    </location>
</feature>
<feature type="domain" description="GAR" evidence="7">
    <location>
        <begin position="266"/>
        <end position="338"/>
    </location>
</feature>
<dbReference type="GO" id="GO:0001578">
    <property type="term" value="P:microtubule bundle formation"/>
    <property type="evidence" value="ECO:0007669"/>
    <property type="project" value="TreeGrafter"/>
</dbReference>
<keyword evidence="2" id="KW-0963">Cytoplasm</keyword>
<dbReference type="SUPFAM" id="SSF47576">
    <property type="entry name" value="Calponin-homology domain, CH-domain"/>
    <property type="match status" value="1"/>
</dbReference>
<feature type="domain" description="Calponin-homology (CH)" evidence="6">
    <location>
        <begin position="57"/>
        <end position="198"/>
    </location>
</feature>
<name>A0AAV2R9U9_MEGNR</name>
<feature type="compositionally biased region" description="Polar residues" evidence="5">
    <location>
        <begin position="790"/>
        <end position="801"/>
    </location>
</feature>
<dbReference type="PROSITE" id="PS51460">
    <property type="entry name" value="GAR"/>
    <property type="match status" value="1"/>
</dbReference>
<dbReference type="InterPro" id="IPR001715">
    <property type="entry name" value="CH_dom"/>
</dbReference>
<dbReference type="CDD" id="cd21268">
    <property type="entry name" value="CH_GAS2L1_2"/>
    <property type="match status" value="1"/>
</dbReference>
<dbReference type="InterPro" id="IPR036534">
    <property type="entry name" value="GAR_dom_sf"/>
</dbReference>
<dbReference type="GO" id="GO:0035371">
    <property type="term" value="C:microtubule plus-end"/>
    <property type="evidence" value="ECO:0007669"/>
    <property type="project" value="TreeGrafter"/>
</dbReference>
<dbReference type="AlphaFoldDB" id="A0AAV2R9U9"/>
<dbReference type="GO" id="GO:1904825">
    <property type="term" value="P:protein localization to microtubule plus-end"/>
    <property type="evidence" value="ECO:0007669"/>
    <property type="project" value="TreeGrafter"/>
</dbReference>
<evidence type="ECO:0000259" key="7">
    <source>
        <dbReference type="PROSITE" id="PS51460"/>
    </source>
</evidence>